<dbReference type="GO" id="GO:0046872">
    <property type="term" value="F:metal ion binding"/>
    <property type="evidence" value="ECO:0007669"/>
    <property type="project" value="UniProtKB-KW"/>
</dbReference>
<dbReference type="PROSITE" id="PS00629">
    <property type="entry name" value="IMP_1"/>
    <property type="match status" value="1"/>
</dbReference>
<feature type="binding site" evidence="9">
    <location>
        <position position="71"/>
    </location>
    <ligand>
        <name>Mg(2+)</name>
        <dbReference type="ChEBI" id="CHEBI:18420"/>
        <label>1</label>
        <note>catalytic</note>
    </ligand>
</feature>
<dbReference type="InterPro" id="IPR020583">
    <property type="entry name" value="Inositol_monoP_metal-BS"/>
</dbReference>
<keyword evidence="8 9" id="KW-0460">Magnesium</keyword>
<comment type="cofactor">
    <cofactor evidence="2 9 10">
        <name>Mg(2+)</name>
        <dbReference type="ChEBI" id="CHEBI:18420"/>
    </cofactor>
</comment>
<dbReference type="PANTHER" id="PTHR20854">
    <property type="entry name" value="INOSITOL MONOPHOSPHATASE"/>
    <property type="match status" value="1"/>
</dbReference>
<feature type="binding site" evidence="9">
    <location>
        <position position="88"/>
    </location>
    <ligand>
        <name>Mg(2+)</name>
        <dbReference type="ChEBI" id="CHEBI:18420"/>
        <label>1</label>
        <note>catalytic</note>
    </ligand>
</feature>
<dbReference type="PROSITE" id="PS00630">
    <property type="entry name" value="IMP_2"/>
    <property type="match status" value="1"/>
</dbReference>
<evidence type="ECO:0000256" key="7">
    <source>
        <dbReference type="ARBA" id="ARBA00022801"/>
    </source>
</evidence>
<evidence type="ECO:0000313" key="12">
    <source>
        <dbReference type="Proteomes" id="UP000043764"/>
    </source>
</evidence>
<feature type="binding site" evidence="9">
    <location>
        <position position="89"/>
    </location>
    <ligand>
        <name>Mg(2+)</name>
        <dbReference type="ChEBI" id="CHEBI:18420"/>
        <label>1</label>
        <note>catalytic</note>
    </ligand>
</feature>
<keyword evidence="12" id="KW-1185">Reference proteome</keyword>
<dbReference type="GO" id="GO:0006020">
    <property type="term" value="P:inositol metabolic process"/>
    <property type="evidence" value="ECO:0007669"/>
    <property type="project" value="TreeGrafter"/>
</dbReference>
<accession>A0A0H5D4B6</accession>
<dbReference type="AlphaFoldDB" id="A0A0H5D4B6"/>
<evidence type="ECO:0000256" key="4">
    <source>
        <dbReference type="ARBA" id="ARBA00013106"/>
    </source>
</evidence>
<dbReference type="GO" id="GO:0007165">
    <property type="term" value="P:signal transduction"/>
    <property type="evidence" value="ECO:0007669"/>
    <property type="project" value="TreeGrafter"/>
</dbReference>
<evidence type="ECO:0000256" key="6">
    <source>
        <dbReference type="ARBA" id="ARBA00022723"/>
    </source>
</evidence>
<dbReference type="Gene3D" id="3.30.540.10">
    <property type="entry name" value="Fructose-1,6-Bisphosphatase, subunit A, domain 1"/>
    <property type="match status" value="1"/>
</dbReference>
<sequence>MTDTIAPRLALAKELAQEAGQLAQRMRAQQDGSFSREKGHQDFVTEADVAVETLIRQRIAAAFADDGLLGEEEGHSGSDNALWVVDPIDGTTNYMRGLADWGVSIAFCRDGRVELGVIYAPDLDLLVWARREQGAYIGENPARTAEGTPLDQAVLLLGRSARTSVDDYLSLLKRLIESGLEYRRNGSAAISLAAVALGQVDGFYEAHLNAWDAAAGLLIVEEAGGRSDCGDLDAFLSGGGPVFASAAGLHHEIGALLSVGAEAD</sequence>
<dbReference type="Gene3D" id="3.40.190.80">
    <property type="match status" value="1"/>
</dbReference>
<comment type="catalytic activity">
    <reaction evidence="1 10">
        <text>a myo-inositol phosphate + H2O = myo-inositol + phosphate</text>
        <dbReference type="Rhea" id="RHEA:24056"/>
        <dbReference type="ChEBI" id="CHEBI:15377"/>
        <dbReference type="ChEBI" id="CHEBI:17268"/>
        <dbReference type="ChEBI" id="CHEBI:43474"/>
        <dbReference type="ChEBI" id="CHEBI:84139"/>
        <dbReference type="EC" id="3.1.3.25"/>
    </reaction>
</comment>
<dbReference type="GO" id="GO:0008934">
    <property type="term" value="F:inositol monophosphate 1-phosphatase activity"/>
    <property type="evidence" value="ECO:0007669"/>
    <property type="project" value="InterPro"/>
</dbReference>
<evidence type="ECO:0000313" key="11">
    <source>
        <dbReference type="EMBL" id="CRL11951.1"/>
    </source>
</evidence>
<feature type="binding site" evidence="9">
    <location>
        <position position="212"/>
    </location>
    <ligand>
        <name>Mg(2+)</name>
        <dbReference type="ChEBI" id="CHEBI:18420"/>
        <label>1</label>
        <note>catalytic</note>
    </ligand>
</feature>
<evidence type="ECO:0000256" key="2">
    <source>
        <dbReference type="ARBA" id="ARBA00001946"/>
    </source>
</evidence>
<dbReference type="InterPro" id="IPR033942">
    <property type="entry name" value="IMPase"/>
</dbReference>
<dbReference type="InterPro" id="IPR020550">
    <property type="entry name" value="Inositol_monophosphatase_CS"/>
</dbReference>
<dbReference type="InterPro" id="IPR000760">
    <property type="entry name" value="Inositol_monophosphatase-like"/>
</dbReference>
<proteinExistence type="inferred from homology"/>
<evidence type="ECO:0000256" key="8">
    <source>
        <dbReference type="ARBA" id="ARBA00022842"/>
    </source>
</evidence>
<dbReference type="SUPFAM" id="SSF56655">
    <property type="entry name" value="Carbohydrate phosphatase"/>
    <property type="match status" value="1"/>
</dbReference>
<dbReference type="Proteomes" id="UP000043764">
    <property type="component" value="Unassembled WGS sequence"/>
</dbReference>
<name>A0A0H5D4B6_9RHOB</name>
<dbReference type="Pfam" id="PF00459">
    <property type="entry name" value="Inositol_P"/>
    <property type="match status" value="1"/>
</dbReference>
<evidence type="ECO:0000256" key="9">
    <source>
        <dbReference type="PIRSR" id="PIRSR600760-2"/>
    </source>
</evidence>
<dbReference type="RefSeq" id="WP_046212299.1">
    <property type="nucleotide sequence ID" value="NZ_BSKQ01000001.1"/>
</dbReference>
<evidence type="ECO:0000256" key="1">
    <source>
        <dbReference type="ARBA" id="ARBA00001033"/>
    </source>
</evidence>
<comment type="similarity">
    <text evidence="3 10">Belongs to the inositol monophosphatase superfamily.</text>
</comment>
<keyword evidence="7 10" id="KW-0378">Hydrolase</keyword>
<dbReference type="EC" id="3.1.3.25" evidence="4 10"/>
<dbReference type="FunFam" id="3.30.540.10:FF:000003">
    <property type="entry name" value="Inositol-1-monophosphatase"/>
    <property type="match status" value="1"/>
</dbReference>
<dbReference type="PANTHER" id="PTHR20854:SF4">
    <property type="entry name" value="INOSITOL-1-MONOPHOSPHATASE-RELATED"/>
    <property type="match status" value="1"/>
</dbReference>
<protein>
    <recommendedName>
        <fullName evidence="5 10">Inositol-1-monophosphatase</fullName>
        <ecNumber evidence="4 10">3.1.3.25</ecNumber>
    </recommendedName>
</protein>
<organism evidence="11 12">
    <name type="scientific">Phaeobacter italicus</name>
    <dbReference type="NCBI Taxonomy" id="481446"/>
    <lineage>
        <taxon>Bacteria</taxon>
        <taxon>Pseudomonadati</taxon>
        <taxon>Pseudomonadota</taxon>
        <taxon>Alphaproteobacteria</taxon>
        <taxon>Rhodobacterales</taxon>
        <taxon>Roseobacteraceae</taxon>
        <taxon>Phaeobacter</taxon>
    </lineage>
</organism>
<feature type="binding site" evidence="9">
    <location>
        <position position="86"/>
    </location>
    <ligand>
        <name>Mg(2+)</name>
        <dbReference type="ChEBI" id="CHEBI:18420"/>
        <label>1</label>
        <note>catalytic</note>
    </ligand>
</feature>
<dbReference type="GO" id="GO:0046854">
    <property type="term" value="P:phosphatidylinositol phosphate biosynthetic process"/>
    <property type="evidence" value="ECO:0007669"/>
    <property type="project" value="InterPro"/>
</dbReference>
<evidence type="ECO:0000256" key="3">
    <source>
        <dbReference type="ARBA" id="ARBA00009759"/>
    </source>
</evidence>
<reference evidence="12" key="1">
    <citation type="submission" date="2015-05" db="EMBL/GenBank/DDBJ databases">
        <authorList>
            <person name="Rodrigo-Torres Lidia"/>
            <person name="Arahal R.David."/>
        </authorList>
    </citation>
    <scope>NUCLEOTIDE SEQUENCE [LARGE SCALE GENOMIC DNA]</scope>
    <source>
        <strain evidence="12">CECT 7321</strain>
    </source>
</reference>
<dbReference type="STRING" id="481446.NIT7645_00142"/>
<evidence type="ECO:0000256" key="10">
    <source>
        <dbReference type="RuleBase" id="RU364068"/>
    </source>
</evidence>
<keyword evidence="6 9" id="KW-0479">Metal-binding</keyword>
<dbReference type="EMBL" id="CVRL01000037">
    <property type="protein sequence ID" value="CRL11951.1"/>
    <property type="molecule type" value="Genomic_DNA"/>
</dbReference>
<evidence type="ECO:0000256" key="5">
    <source>
        <dbReference type="ARBA" id="ARBA00019784"/>
    </source>
</evidence>
<gene>
    <name evidence="11" type="primary">suhB_2</name>
    <name evidence="11" type="ORF">NIT7321_02822</name>
</gene>
<dbReference type="PRINTS" id="PR00377">
    <property type="entry name" value="IMPHPHTASES"/>
</dbReference>
<dbReference type="CDD" id="cd01639">
    <property type="entry name" value="IMPase"/>
    <property type="match status" value="1"/>
</dbReference>